<proteinExistence type="predicted"/>
<gene>
    <name evidence="1" type="ORF">NG792_13675</name>
</gene>
<organism evidence="1 2">
    <name type="scientific">Laspinema olomoucense D3b</name>
    <dbReference type="NCBI Taxonomy" id="2953688"/>
    <lineage>
        <taxon>Bacteria</taxon>
        <taxon>Bacillati</taxon>
        <taxon>Cyanobacteriota</taxon>
        <taxon>Cyanophyceae</taxon>
        <taxon>Oscillatoriophycideae</taxon>
        <taxon>Oscillatoriales</taxon>
        <taxon>Laspinemataceae</taxon>
        <taxon>Laspinema</taxon>
        <taxon>Laspinema olomoucense</taxon>
    </lineage>
</organism>
<accession>A0ABT2N7T0</accession>
<dbReference type="Proteomes" id="UP001525961">
    <property type="component" value="Unassembled WGS sequence"/>
</dbReference>
<keyword evidence="2" id="KW-1185">Reference proteome</keyword>
<evidence type="ECO:0000313" key="1">
    <source>
        <dbReference type="EMBL" id="MCT7978759.1"/>
    </source>
</evidence>
<sequence length="188" mass="21117">MALSRHSLPSQLSQPIAGVFMTSFPHPIPTALFPRMASGMAIAVLISACTPTNPTVPTQWQTYQNQRFGFEFPYPQDWVALPPPTNQDGRAFHAPDYPNIEIRGWGTLKLTGLEEAEETPTVPKSNFTTEQGLPAWLEVEVGTEESVMRMTLESGNVIYTWQGRSPKDRFGEYYSLFYAIAQNYRVTP</sequence>
<protein>
    <submittedName>
        <fullName evidence="1">Uncharacterized protein</fullName>
    </submittedName>
</protein>
<name>A0ABT2N7T0_9CYAN</name>
<evidence type="ECO:0000313" key="2">
    <source>
        <dbReference type="Proteomes" id="UP001525961"/>
    </source>
</evidence>
<dbReference type="RefSeq" id="WP_261235762.1">
    <property type="nucleotide sequence ID" value="NZ_JAMXFA010000016.1"/>
</dbReference>
<reference evidence="1 2" key="1">
    <citation type="journal article" date="2022" name="Front. Microbiol.">
        <title>High genomic differentiation and limited gene flow indicate recent cryptic speciation within the genus Laspinema (cyanobacteria).</title>
        <authorList>
            <person name="Stanojkovic A."/>
            <person name="Skoupy S."/>
            <person name="Skaloud P."/>
            <person name="Dvorak P."/>
        </authorList>
    </citation>
    <scope>NUCLEOTIDE SEQUENCE [LARGE SCALE GENOMIC DNA]</scope>
    <source>
        <strain evidence="1 2">D3b</strain>
    </source>
</reference>
<comment type="caution">
    <text evidence="1">The sequence shown here is derived from an EMBL/GenBank/DDBJ whole genome shotgun (WGS) entry which is preliminary data.</text>
</comment>
<dbReference type="EMBL" id="JAMXFA010000016">
    <property type="protein sequence ID" value="MCT7978759.1"/>
    <property type="molecule type" value="Genomic_DNA"/>
</dbReference>